<dbReference type="PANTHER" id="PTHR43625">
    <property type="entry name" value="AFLATOXIN B1 ALDEHYDE REDUCTASE"/>
    <property type="match status" value="1"/>
</dbReference>
<evidence type="ECO:0000256" key="1">
    <source>
        <dbReference type="ARBA" id="ARBA00023002"/>
    </source>
</evidence>
<keyword evidence="6" id="KW-1185">Reference proteome</keyword>
<organism evidence="4 7">
    <name type="scientific">Adineta ricciae</name>
    <name type="common">Rotifer</name>
    <dbReference type="NCBI Taxonomy" id="249248"/>
    <lineage>
        <taxon>Eukaryota</taxon>
        <taxon>Metazoa</taxon>
        <taxon>Spiralia</taxon>
        <taxon>Gnathifera</taxon>
        <taxon>Rotifera</taxon>
        <taxon>Eurotatoria</taxon>
        <taxon>Bdelloidea</taxon>
        <taxon>Adinetida</taxon>
        <taxon>Adinetidae</taxon>
        <taxon>Adineta</taxon>
    </lineage>
</organism>
<evidence type="ECO:0000259" key="3">
    <source>
        <dbReference type="Pfam" id="PF00248"/>
    </source>
</evidence>
<dbReference type="EMBL" id="CAJNOJ010000012">
    <property type="protein sequence ID" value="CAF0797989.1"/>
    <property type="molecule type" value="Genomic_DNA"/>
</dbReference>
<keyword evidence="2" id="KW-1133">Transmembrane helix</keyword>
<dbReference type="PANTHER" id="PTHR43625:SF40">
    <property type="entry name" value="ALDO-KETO REDUCTASE YAKC [NADP(+)]"/>
    <property type="match status" value="1"/>
</dbReference>
<dbReference type="Proteomes" id="UP000663828">
    <property type="component" value="Unassembled WGS sequence"/>
</dbReference>
<dbReference type="Gene3D" id="3.20.20.100">
    <property type="entry name" value="NADP-dependent oxidoreductase domain"/>
    <property type="match status" value="1"/>
</dbReference>
<name>A0A813SLE1_ADIRI</name>
<dbReference type="OrthoDB" id="48988at2759"/>
<accession>A0A813SLE1</accession>
<feature type="domain" description="NADP-dependent oxidoreductase" evidence="3">
    <location>
        <begin position="15"/>
        <end position="133"/>
    </location>
</feature>
<keyword evidence="1" id="KW-0560">Oxidoreductase</keyword>
<dbReference type="Proteomes" id="UP000663852">
    <property type="component" value="Unassembled WGS sequence"/>
</dbReference>
<dbReference type="SUPFAM" id="SSF51430">
    <property type="entry name" value="NAD(P)-linked oxidoreductase"/>
    <property type="match status" value="1"/>
</dbReference>
<feature type="transmembrane region" description="Helical" evidence="2">
    <location>
        <begin position="12"/>
        <end position="30"/>
    </location>
</feature>
<evidence type="ECO:0000313" key="4">
    <source>
        <dbReference type="EMBL" id="CAF0797989.1"/>
    </source>
</evidence>
<dbReference type="InterPro" id="IPR036812">
    <property type="entry name" value="NAD(P)_OxRdtase_dom_sf"/>
</dbReference>
<sequence>MPKRQLGKNGPNVSAIGLGMMGLSICYGAVASDEERFKILDRAIELGCTYFDTTDVYGDSEDLLGKYFKKYPQQRQKISADLKSFSFRGDAEYVHHAIIKSLGHLQLDYVALYYVHRIDPKVPMTLKRTIFEESIRAFPKKN</sequence>
<gene>
    <name evidence="4" type="ORF">EDS130_LOCUS4698</name>
    <name evidence="5" type="ORF">XAT740_LOCUS45353</name>
</gene>
<dbReference type="EMBL" id="CAJNOR010005905">
    <property type="protein sequence ID" value="CAF1579585.1"/>
    <property type="molecule type" value="Genomic_DNA"/>
</dbReference>
<dbReference type="InterPro" id="IPR023210">
    <property type="entry name" value="NADP_OxRdtase_dom"/>
</dbReference>
<dbReference type="GO" id="GO:0005737">
    <property type="term" value="C:cytoplasm"/>
    <property type="evidence" value="ECO:0007669"/>
    <property type="project" value="TreeGrafter"/>
</dbReference>
<keyword evidence="2" id="KW-0812">Transmembrane</keyword>
<protein>
    <recommendedName>
        <fullName evidence="3">NADP-dependent oxidoreductase domain-containing protein</fullName>
    </recommendedName>
</protein>
<dbReference type="AlphaFoldDB" id="A0A813SLE1"/>
<evidence type="ECO:0000313" key="6">
    <source>
        <dbReference type="Proteomes" id="UP000663828"/>
    </source>
</evidence>
<reference evidence="4" key="1">
    <citation type="submission" date="2021-02" db="EMBL/GenBank/DDBJ databases">
        <authorList>
            <person name="Nowell W R."/>
        </authorList>
    </citation>
    <scope>NUCLEOTIDE SEQUENCE</scope>
</reference>
<evidence type="ECO:0000313" key="5">
    <source>
        <dbReference type="EMBL" id="CAF1579585.1"/>
    </source>
</evidence>
<evidence type="ECO:0000313" key="7">
    <source>
        <dbReference type="Proteomes" id="UP000663852"/>
    </source>
</evidence>
<keyword evidence="2" id="KW-0472">Membrane</keyword>
<dbReference type="InterPro" id="IPR050791">
    <property type="entry name" value="Aldo-Keto_reductase"/>
</dbReference>
<proteinExistence type="predicted"/>
<evidence type="ECO:0000256" key="2">
    <source>
        <dbReference type="SAM" id="Phobius"/>
    </source>
</evidence>
<dbReference type="Pfam" id="PF00248">
    <property type="entry name" value="Aldo_ket_red"/>
    <property type="match status" value="1"/>
</dbReference>
<dbReference type="GO" id="GO:0016491">
    <property type="term" value="F:oxidoreductase activity"/>
    <property type="evidence" value="ECO:0007669"/>
    <property type="project" value="UniProtKB-KW"/>
</dbReference>
<comment type="caution">
    <text evidence="4">The sequence shown here is derived from an EMBL/GenBank/DDBJ whole genome shotgun (WGS) entry which is preliminary data.</text>
</comment>